<name>A0AB36S7J0_9ENTE</name>
<evidence type="ECO:0000313" key="1">
    <source>
        <dbReference type="EMBL" id="PEH44846.1"/>
    </source>
</evidence>
<dbReference type="EMBL" id="PDEB01000004">
    <property type="protein sequence ID" value="PEH44846.1"/>
    <property type="molecule type" value="Genomic_DNA"/>
</dbReference>
<dbReference type="RefSeq" id="WP_016176564.1">
    <property type="nucleotide sequence ID" value="NZ_CP065535.1"/>
</dbReference>
<dbReference type="Proteomes" id="UP000220669">
    <property type="component" value="Unassembled WGS sequence"/>
</dbReference>
<protein>
    <submittedName>
        <fullName evidence="1">Uncharacterized protein</fullName>
    </submittedName>
</protein>
<gene>
    <name evidence="1" type="ORF">CRM96_07420</name>
</gene>
<reference evidence="1 2" key="1">
    <citation type="submission" date="2017-09" db="EMBL/GenBank/DDBJ databases">
        <title>FDA dAtabase for Regulatory Grade micrObial Sequences (FDA-ARGOS): Supporting development and validation of Infectious Disease Dx tests.</title>
        <authorList>
            <person name="Minogue T."/>
            <person name="Wolcott M."/>
            <person name="Wasieloski L."/>
            <person name="Aguilar W."/>
            <person name="Moore D."/>
            <person name="Tallon L.J."/>
            <person name="Sadzewicz L."/>
            <person name="Ott S."/>
            <person name="Zhao X."/>
            <person name="Nagaraj S."/>
            <person name="Vavikolanu K."/>
            <person name="Aluvathingal J."/>
            <person name="Nadendla S."/>
            <person name="Sichtig H."/>
        </authorList>
    </citation>
    <scope>NUCLEOTIDE SEQUENCE [LARGE SCALE GENOMIC DNA]</scope>
    <source>
        <strain evidence="1 2">FDAARGOS_396</strain>
    </source>
</reference>
<evidence type="ECO:0000313" key="2">
    <source>
        <dbReference type="Proteomes" id="UP000220669"/>
    </source>
</evidence>
<proteinExistence type="predicted"/>
<comment type="caution">
    <text evidence="1">The sequence shown here is derived from an EMBL/GenBank/DDBJ whole genome shotgun (WGS) entry which is preliminary data.</text>
</comment>
<accession>A0AB36S7J0</accession>
<dbReference type="AlphaFoldDB" id="A0AB36S7J0"/>
<organism evidence="1 2">
    <name type="scientific">Enterococcus durans</name>
    <dbReference type="NCBI Taxonomy" id="53345"/>
    <lineage>
        <taxon>Bacteria</taxon>
        <taxon>Bacillati</taxon>
        <taxon>Bacillota</taxon>
        <taxon>Bacilli</taxon>
        <taxon>Lactobacillales</taxon>
        <taxon>Enterococcaceae</taxon>
        <taxon>Enterococcus</taxon>
    </lineage>
</organism>
<sequence>MLKIVIGTNEGKVLCISNNKDEIKASMVNYLIDTDQEPTEDFFESRNWGEYDIEVYEYHQPQLNENQQIVLEWLKYPLNDIPNRFAKNYFAYVTCLFLGQAPDKVLKAYQELSLEQRRQVLAAFAQWGEQEEQ</sequence>